<evidence type="ECO:0000313" key="4">
    <source>
        <dbReference type="Proteomes" id="UP000317778"/>
    </source>
</evidence>
<name>A0A532V4G6_UNCT6</name>
<dbReference type="Pfam" id="PF04865">
    <property type="entry name" value="Baseplate_J"/>
    <property type="match status" value="1"/>
</dbReference>
<sequence>MTMRRKSILVLAGLVFLALPALARMDNNAQLVPQPQNRLLSVVTDEPASWWMIWWVDAGNISDFLVSNTLQGGTFARHAADEHEYRGEFPIESRRLYPDTRGRNAEYPKGSEQFYTYAWGLWVGSHYPVGDEMVYNVSKGAFNSDIGAMAAPEMEIAGGMRDISNLGLYFSDMTIPEGYGYNGEGGRLFATPGTTPLDYQVLWPFTDTTINKYRRAIGMPEVSPGPFGNGDIISQQDSYACGGDWIPVSDATCIWILPTGAYDLRGQGLRIEQRTYAWNYEYNDSYIFINYKIKNMNNFPLDSVYFSFFMDNDIGEGGTSAGDDGFWDDLIGFDQELNLGYTYDANGSEEGWVTPAGYIGAVFLDTPLDIGLTGFETWPNGYEIDFEGQDSLKYAYMAHTEFWTYDKPNDVRMLLNCGPYPYLEPGEEVELTIAVIVAYSFDELKEKAKSAKVQFENGYFGYAPPPNPSLSVIPGDSMVYLTWGSEPEHYIDPMSGQPTFEGYRVYKSLSGLSETWQLLGDYDLKDSENPDTAVVEHTSGPSKATIEFLGLYYDEAYPKELAEYGFEPNTYTITFQTDRGYTYYIVYDIADQRMLPYNPDALDEGGYCVLDEINGTSKALSTAVRAKGKVTFTGAGSTQIPKATIVATDADNPVFGYVEFETTQDAAIDSAGTTVDVDIEAGLAGTIGNVTAGQITTIVDDIEGLTSVTNAEPITGGVGGKDHYPYESGDIIFIDGGQYRISNPDSGAPGDILEPIHGEVFSIKTYVKEQLGGQAGVRHYYIDEDVRNGQIYYYSVASYSRQQPTEGVESLEGGKTGKTYWAVPRTNPMGWQDAMVGPVIRVAGDGSALVKDSLVSPDEITGHEYEVGFRAVTRIDTIIEGSDVTIDTLYIIKYAYFKDVDADSLVLDSFLVHGGELSGPIIDGVLVQVAAVSMDTLDVEELIDTLYTGWLERPSKTDMHFNVDWTNAIRGRPVPYTIDYLVTVVDSAQDGLNRWGPVVVNRYDNNEPVESFLWNKDGDPNIDRLDITGNTSVSIYWEEIRPGNEVFKLSFVDTATTRRPIVDTVTNDTIGWDTTRYVIPPEPGDKFLIKTLKATTEEDRFRYTTFAIQMSEEDIDSLLDEIRVVPNPYYVRAPWDLSQYERHVIFQGLPLTCTIRIFNSAGLLIRTIEHDGVGLYGTAGSEEWNLRTDERLDCTSGLYIWQVETETADGKKKTKVGKFAIVR</sequence>
<accession>A0A532V4G6</accession>
<evidence type="ECO:0000259" key="2">
    <source>
        <dbReference type="Pfam" id="PF04865"/>
    </source>
</evidence>
<organism evidence="3 4">
    <name type="scientific">candidate division TA06 bacterium B3_TA06</name>
    <dbReference type="NCBI Taxonomy" id="2012487"/>
    <lineage>
        <taxon>Bacteria</taxon>
        <taxon>Bacteria division TA06</taxon>
    </lineage>
</organism>
<reference evidence="3 4" key="1">
    <citation type="submission" date="2017-06" db="EMBL/GenBank/DDBJ databases">
        <title>Novel microbial phyla capable of carbon fixation and sulfur reduction in deep-sea sediments.</title>
        <authorList>
            <person name="Huang J."/>
            <person name="Baker B."/>
            <person name="Wang Y."/>
        </authorList>
    </citation>
    <scope>NUCLEOTIDE SEQUENCE [LARGE SCALE GENOMIC DNA]</scope>
    <source>
        <strain evidence="3">B3_TA06</strain>
    </source>
</reference>
<protein>
    <recommendedName>
        <fullName evidence="2">Baseplate protein J-like barrel domain-containing protein</fullName>
    </recommendedName>
</protein>
<evidence type="ECO:0000256" key="1">
    <source>
        <dbReference type="SAM" id="SignalP"/>
    </source>
</evidence>
<gene>
    <name evidence="3" type="ORF">CEE36_07380</name>
</gene>
<feature type="signal peptide" evidence="1">
    <location>
        <begin position="1"/>
        <end position="23"/>
    </location>
</feature>
<feature type="chain" id="PRO_5021785332" description="Baseplate protein J-like barrel domain-containing protein" evidence="1">
    <location>
        <begin position="24"/>
        <end position="1223"/>
    </location>
</feature>
<dbReference type="EMBL" id="NJBO01000011">
    <property type="protein sequence ID" value="TKJ42038.1"/>
    <property type="molecule type" value="Genomic_DNA"/>
</dbReference>
<dbReference type="InterPro" id="IPR006949">
    <property type="entry name" value="Barrel_Baseplate_J-like"/>
</dbReference>
<keyword evidence="1" id="KW-0732">Signal</keyword>
<evidence type="ECO:0000313" key="3">
    <source>
        <dbReference type="EMBL" id="TKJ42038.1"/>
    </source>
</evidence>
<proteinExistence type="predicted"/>
<dbReference type="Proteomes" id="UP000317778">
    <property type="component" value="Unassembled WGS sequence"/>
</dbReference>
<comment type="caution">
    <text evidence="3">The sequence shown here is derived from an EMBL/GenBank/DDBJ whole genome shotgun (WGS) entry which is preliminary data.</text>
</comment>
<feature type="domain" description="Baseplate protein J-like barrel" evidence="2">
    <location>
        <begin position="630"/>
        <end position="717"/>
    </location>
</feature>
<dbReference type="AlphaFoldDB" id="A0A532V4G6"/>